<dbReference type="PANTHER" id="PTHR43584">
    <property type="entry name" value="NUCLEOTIDYL TRANSFERASE"/>
    <property type="match status" value="1"/>
</dbReference>
<dbReference type="STRING" id="419597.SAMN04487957_10469"/>
<dbReference type="GO" id="GO:0016779">
    <property type="term" value="F:nucleotidyltransferase activity"/>
    <property type="evidence" value="ECO:0007669"/>
    <property type="project" value="UniProtKB-KW"/>
</dbReference>
<dbReference type="NCBIfam" id="NF045761">
    <property type="entry name" value="NAMPUrTaseMurU"/>
    <property type="match status" value="1"/>
</dbReference>
<dbReference type="CDD" id="cd06422">
    <property type="entry name" value="NTP_transferase_like_1"/>
    <property type="match status" value="1"/>
</dbReference>
<evidence type="ECO:0000313" key="5">
    <source>
        <dbReference type="Proteomes" id="UP000199075"/>
    </source>
</evidence>
<dbReference type="InterPro" id="IPR029044">
    <property type="entry name" value="Nucleotide-diphossugar_trans"/>
</dbReference>
<evidence type="ECO:0000259" key="3">
    <source>
        <dbReference type="Pfam" id="PF00483"/>
    </source>
</evidence>
<sequence>MKAMILAAGLGTRMRPLTDRCPKPLLPVGGRPLIVHHLERLCAAGITEIVINVSYRAEQIIAALGDGADHGIRIAWSREATPLETGGGIRQALPLLGDAPFLLINGDVWCDLDPAGLSDLEDHDLARLVLVDNPDHHPAGDFHLDAAGRVRADGEPRLTYAGIGLLDPALVAGEPPGAFALAPLLRRAMAEGRVAGHHHRGRWVDVGTPARLDALDRELSPGFPRS</sequence>
<dbReference type="Pfam" id="PF00483">
    <property type="entry name" value="NTP_transferase"/>
    <property type="match status" value="1"/>
</dbReference>
<evidence type="ECO:0000256" key="2">
    <source>
        <dbReference type="ARBA" id="ARBA00022695"/>
    </source>
</evidence>
<evidence type="ECO:0000313" key="4">
    <source>
        <dbReference type="EMBL" id="SDO15637.1"/>
    </source>
</evidence>
<feature type="domain" description="Nucleotidyl transferase" evidence="3">
    <location>
        <begin position="2"/>
        <end position="117"/>
    </location>
</feature>
<dbReference type="InterPro" id="IPR050065">
    <property type="entry name" value="GlmU-like"/>
</dbReference>
<dbReference type="InterPro" id="IPR005835">
    <property type="entry name" value="NTP_transferase_dom"/>
</dbReference>
<keyword evidence="1 4" id="KW-0808">Transferase</keyword>
<organism evidence="4 5">
    <name type="scientific">Halomonas shengliensis</name>
    <dbReference type="NCBI Taxonomy" id="419597"/>
    <lineage>
        <taxon>Bacteria</taxon>
        <taxon>Pseudomonadati</taxon>
        <taxon>Pseudomonadota</taxon>
        <taxon>Gammaproteobacteria</taxon>
        <taxon>Oceanospirillales</taxon>
        <taxon>Halomonadaceae</taxon>
        <taxon>Halomonas</taxon>
    </lineage>
</organism>
<dbReference type="Gene3D" id="3.90.550.10">
    <property type="entry name" value="Spore Coat Polysaccharide Biosynthesis Protein SpsA, Chain A"/>
    <property type="match status" value="1"/>
</dbReference>
<gene>
    <name evidence="4" type="ORF">SAMN04487957_10469</name>
</gene>
<dbReference type="PANTHER" id="PTHR43584:SF8">
    <property type="entry name" value="N-ACETYLMURAMATE ALPHA-1-PHOSPHATE URIDYLYLTRANSFERASE"/>
    <property type="match status" value="1"/>
</dbReference>
<dbReference type="RefSeq" id="WP_089677764.1">
    <property type="nucleotide sequence ID" value="NZ_FNIV01000004.1"/>
</dbReference>
<keyword evidence="5" id="KW-1185">Reference proteome</keyword>
<dbReference type="OrthoDB" id="9788272at2"/>
<dbReference type="Proteomes" id="UP000199075">
    <property type="component" value="Unassembled WGS sequence"/>
</dbReference>
<dbReference type="InterPro" id="IPR054790">
    <property type="entry name" value="MurU"/>
</dbReference>
<name>A0A1H0H921_9GAMM</name>
<evidence type="ECO:0000256" key="1">
    <source>
        <dbReference type="ARBA" id="ARBA00022679"/>
    </source>
</evidence>
<keyword evidence="2" id="KW-0548">Nucleotidyltransferase</keyword>
<dbReference type="EMBL" id="FNIV01000004">
    <property type="protein sequence ID" value="SDO15637.1"/>
    <property type="molecule type" value="Genomic_DNA"/>
</dbReference>
<reference evidence="5" key="1">
    <citation type="submission" date="2016-10" db="EMBL/GenBank/DDBJ databases">
        <authorList>
            <person name="Varghese N."/>
            <person name="Submissions S."/>
        </authorList>
    </citation>
    <scope>NUCLEOTIDE SEQUENCE [LARGE SCALE GENOMIC DNA]</scope>
    <source>
        <strain evidence="5">CGMCC 1.6444</strain>
    </source>
</reference>
<dbReference type="AlphaFoldDB" id="A0A1H0H921"/>
<proteinExistence type="predicted"/>
<protein>
    <submittedName>
        <fullName evidence="4">Nucleotidyl transferase</fullName>
    </submittedName>
</protein>
<accession>A0A1H0H921</accession>
<dbReference type="SUPFAM" id="SSF53448">
    <property type="entry name" value="Nucleotide-diphospho-sugar transferases"/>
    <property type="match status" value="1"/>
</dbReference>